<sequence>MKEAVPQVTTTTTGPNGEVTEVSIDIELKKNVPMPTLPKPLTLEEKKYLLAVERGDMANVRRILAKAHRKKNMNMNCVDPLGRSALSIAIDGENLEMLELLVVLGVETRDSLLQAINVGFVEAVELLLEHEELIHKDGEPYSWELVDRNTAQFTPDITPLILAAHRNNYEILKILLDRGATLPMPHEIKCGCEQCIRDSEEDSLRFSVTRINEYKALASPSLIALSSNDPILTAFQLSWDLRNLAFAEQENKTDYMELRRQCQQFAVSLLDQTRSSTELAIVLNHDPDSPPYEDGEHMKLARLELAITYKQKKFVAHPNIQQLLASIWYEGLPGFRRKSLVKKLVDLSTIAAMFPFYCMLYIVAPNTHTGKLMRKPFMKFLLHASSYLFFLLILILVSQRVEVLAVEIYVVLFGTDEQKRWFQEEQMIQRGRGPMILEVLVGIYVVGFIWEETMEIWTEGIHKYLRNMWNFIDFIRNALYVAVFVLRTAAYVQQNQQIAIDPSIALVPREEWDAFDPQLIAEGLFAAANVFSALKLVHLFSINPHLGPLQISLGRMVIDIIKFFFIYSLVLFAFACGLNQLLWYFAELERQKCYSLPGGLPDWDNKADSCTKWRSFGNLFESSQSLFWASFGAVGIEHFELTGIKAYTRFWGLLMFGSYSVINVIVLLNLLIAMMSNSYAVIDQHSDTEWKFARTKLWMSYFEESATLPPPFNIFPTPKLFLKLLGVREKDKMRRMSTKRKERKEKERDYRYTAVMRSLVWRYISAMQRQAEENPVTEDDVNEIKGEITTMRYELLEVLERNGLDVSSAAKKDKSAALGKKMKVWERRLMKDFQLGPVATEDDADVLAAAPAEEDMLSKFRRIAKLAVMSSAQQKWGQVIRGACKASQIGRCNNRDAFKSQQTLKKAILEARKLVSQSPKGQSRLGSPSLSLPGTTSSTMMDLLKDFSKETGSADRSPSARSQGGGSNMLLAIRKSVTPLPSPAKLSVTPAATAPSTQDKTKPKSDGDTKPTTTVSAPTEKKFTVPQVSVSPPSATESTPAESKPTSESKPSSGASTTVKEDSTKVGTPTTATTKPSTSTTESSTTTAKPSTSTTESSATTTKPSTSTTESSTTATTRTTTETTAATTRTTTDTTSSGSTSSTARIPEDSTNSVNRHFLSASSEEHLIPPETPKKSRPTTPVRRQPKGGWL</sequence>
<dbReference type="Proteomes" id="UP001461498">
    <property type="component" value="Unassembled WGS sequence"/>
</dbReference>
<keyword evidence="1" id="KW-0813">Transport</keyword>
<evidence type="ECO:0000256" key="5">
    <source>
        <dbReference type="ARBA" id="ARBA00022692"/>
    </source>
</evidence>
<keyword evidence="10 17" id="KW-0472">Membrane</keyword>
<dbReference type="GO" id="GO:0033583">
    <property type="term" value="C:rhabdomere membrane"/>
    <property type="evidence" value="ECO:0007669"/>
    <property type="project" value="UniProtKB-SubCell"/>
</dbReference>
<dbReference type="PROSITE" id="PS50297">
    <property type="entry name" value="ANK_REP_REGION"/>
    <property type="match status" value="1"/>
</dbReference>
<dbReference type="GO" id="GO:0051480">
    <property type="term" value="P:regulation of cytosolic calcium ion concentration"/>
    <property type="evidence" value="ECO:0007669"/>
    <property type="project" value="TreeGrafter"/>
</dbReference>
<organism evidence="19 20">
    <name type="scientific">Rhynocoris fuscipes</name>
    <dbReference type="NCBI Taxonomy" id="488301"/>
    <lineage>
        <taxon>Eukaryota</taxon>
        <taxon>Metazoa</taxon>
        <taxon>Ecdysozoa</taxon>
        <taxon>Arthropoda</taxon>
        <taxon>Hexapoda</taxon>
        <taxon>Insecta</taxon>
        <taxon>Pterygota</taxon>
        <taxon>Neoptera</taxon>
        <taxon>Paraneoptera</taxon>
        <taxon>Hemiptera</taxon>
        <taxon>Heteroptera</taxon>
        <taxon>Panheteroptera</taxon>
        <taxon>Cimicomorpha</taxon>
        <taxon>Reduviidae</taxon>
        <taxon>Harpactorinae</taxon>
        <taxon>Harpactorini</taxon>
        <taxon>Rhynocoris</taxon>
    </lineage>
</organism>
<evidence type="ECO:0000256" key="13">
    <source>
        <dbReference type="ARBA" id="ARBA00043946"/>
    </source>
</evidence>
<evidence type="ECO:0000313" key="20">
    <source>
        <dbReference type="Proteomes" id="UP001461498"/>
    </source>
</evidence>
<feature type="compositionally biased region" description="Polar residues" evidence="16">
    <location>
        <begin position="1026"/>
        <end position="1041"/>
    </location>
</feature>
<dbReference type="PANTHER" id="PTHR10117">
    <property type="entry name" value="TRANSIENT RECEPTOR POTENTIAL CHANNEL"/>
    <property type="match status" value="1"/>
</dbReference>
<feature type="region of interest" description="Disordered" evidence="16">
    <location>
        <begin position="949"/>
        <end position="968"/>
    </location>
</feature>
<feature type="compositionally biased region" description="Low complexity" evidence="16">
    <location>
        <begin position="925"/>
        <end position="938"/>
    </location>
</feature>
<evidence type="ECO:0000256" key="4">
    <source>
        <dbReference type="ARBA" id="ARBA00022673"/>
    </source>
</evidence>
<dbReference type="InterPro" id="IPR036770">
    <property type="entry name" value="Ankyrin_rpt-contain_sf"/>
</dbReference>
<dbReference type="InterPro" id="IPR002153">
    <property type="entry name" value="TRPC_channel"/>
</dbReference>
<reference evidence="19 20" key="1">
    <citation type="submission" date="2022-12" db="EMBL/GenBank/DDBJ databases">
        <title>Chromosome-level genome assembly of true bugs.</title>
        <authorList>
            <person name="Ma L."/>
            <person name="Li H."/>
        </authorList>
    </citation>
    <scope>NUCLEOTIDE SEQUENCE [LARGE SCALE GENOMIC DNA]</scope>
    <source>
        <strain evidence="19">Lab_2022b</strain>
    </source>
</reference>
<keyword evidence="6" id="KW-0677">Repeat</keyword>
<keyword evidence="9" id="KW-0406">Ion transport</keyword>
<evidence type="ECO:0000256" key="10">
    <source>
        <dbReference type="ARBA" id="ARBA00023136"/>
    </source>
</evidence>
<gene>
    <name evidence="19" type="ORF">O3M35_004373</name>
</gene>
<dbReference type="Pfam" id="PF00023">
    <property type="entry name" value="Ank"/>
    <property type="match status" value="1"/>
</dbReference>
<dbReference type="GO" id="GO:0015279">
    <property type="term" value="F:store-operated calcium channel activity"/>
    <property type="evidence" value="ECO:0007669"/>
    <property type="project" value="TreeGrafter"/>
</dbReference>
<evidence type="ECO:0000256" key="12">
    <source>
        <dbReference type="ARBA" id="ARBA00023303"/>
    </source>
</evidence>
<feature type="transmembrane region" description="Helical" evidence="17">
    <location>
        <begin position="650"/>
        <end position="672"/>
    </location>
</feature>
<dbReference type="InterPro" id="IPR002110">
    <property type="entry name" value="Ankyrin_rpt"/>
</dbReference>
<evidence type="ECO:0000256" key="6">
    <source>
        <dbReference type="ARBA" id="ARBA00022737"/>
    </source>
</evidence>
<keyword evidence="11" id="KW-0966">Cell projection</keyword>
<feature type="transmembrane region" description="Helical" evidence="17">
    <location>
        <begin position="384"/>
        <end position="412"/>
    </location>
</feature>
<keyword evidence="7 17" id="KW-1133">Transmembrane helix</keyword>
<feature type="compositionally biased region" description="Low complexity" evidence="16">
    <location>
        <begin position="1065"/>
        <end position="1144"/>
    </location>
</feature>
<keyword evidence="8 15" id="KW-0040">ANK repeat</keyword>
<feature type="compositionally biased region" description="Low complexity" evidence="16">
    <location>
        <begin position="1042"/>
        <end position="1053"/>
    </location>
</feature>
<dbReference type="PROSITE" id="PS50088">
    <property type="entry name" value="ANK_REPEAT"/>
    <property type="match status" value="1"/>
</dbReference>
<comment type="similarity">
    <text evidence="14">Belongs to the transient receptor (TC 1.A.4) family. STrpC subfamily.</text>
</comment>
<evidence type="ECO:0000256" key="17">
    <source>
        <dbReference type="SAM" id="Phobius"/>
    </source>
</evidence>
<keyword evidence="5 17" id="KW-0812">Transmembrane</keyword>
<dbReference type="GO" id="GO:0030425">
    <property type="term" value="C:dendrite"/>
    <property type="evidence" value="ECO:0007669"/>
    <property type="project" value="UniProtKB-ARBA"/>
</dbReference>
<dbReference type="InterPro" id="IPR013555">
    <property type="entry name" value="TRP_dom"/>
</dbReference>
<protein>
    <recommendedName>
        <fullName evidence="18">Transient receptor ion channel domain-containing protein</fullName>
    </recommendedName>
</protein>
<dbReference type="Pfam" id="PF00520">
    <property type="entry name" value="Ion_trans"/>
    <property type="match status" value="1"/>
</dbReference>
<dbReference type="GO" id="GO:0050877">
    <property type="term" value="P:nervous system process"/>
    <property type="evidence" value="ECO:0007669"/>
    <property type="project" value="UniProtKB-ARBA"/>
</dbReference>
<feature type="transmembrane region" description="Helical" evidence="17">
    <location>
        <begin position="563"/>
        <end position="586"/>
    </location>
</feature>
<name>A0AAW1CJP0_9HEMI</name>
<keyword evidence="20" id="KW-1185">Reference proteome</keyword>
<dbReference type="FunFam" id="1.25.40.20:FF:000221">
    <property type="entry name" value="Transient receptor potential-gamma protein"/>
    <property type="match status" value="1"/>
</dbReference>
<evidence type="ECO:0000313" key="19">
    <source>
        <dbReference type="EMBL" id="KAK9497699.1"/>
    </source>
</evidence>
<evidence type="ECO:0000259" key="18">
    <source>
        <dbReference type="SMART" id="SM01420"/>
    </source>
</evidence>
<dbReference type="SMART" id="SM00248">
    <property type="entry name" value="ANK"/>
    <property type="match status" value="2"/>
</dbReference>
<evidence type="ECO:0000256" key="16">
    <source>
        <dbReference type="SAM" id="MobiDB-lite"/>
    </source>
</evidence>
<dbReference type="PANTHER" id="PTHR10117:SF47">
    <property type="entry name" value="TRANSIENT-RECEPTOR-POTENTIAL-LIKE PROTEIN"/>
    <property type="match status" value="1"/>
</dbReference>
<evidence type="ECO:0000256" key="8">
    <source>
        <dbReference type="ARBA" id="ARBA00023043"/>
    </source>
</evidence>
<feature type="region of interest" description="Disordered" evidence="16">
    <location>
        <begin position="980"/>
        <end position="1191"/>
    </location>
</feature>
<comment type="caution">
    <text evidence="19">The sequence shown here is derived from an EMBL/GenBank/DDBJ whole genome shotgun (WGS) entry which is preliminary data.</text>
</comment>
<keyword evidence="4" id="KW-0107">Calcium channel</keyword>
<evidence type="ECO:0000256" key="1">
    <source>
        <dbReference type="ARBA" id="ARBA00022448"/>
    </source>
</evidence>
<feature type="compositionally biased region" description="Basic and acidic residues" evidence="16">
    <location>
        <begin position="999"/>
        <end position="1009"/>
    </location>
</feature>
<evidence type="ECO:0000256" key="15">
    <source>
        <dbReference type="PROSITE-ProRule" id="PRU00023"/>
    </source>
</evidence>
<dbReference type="Gene3D" id="1.25.40.20">
    <property type="entry name" value="Ankyrin repeat-containing domain"/>
    <property type="match status" value="1"/>
</dbReference>
<feature type="transmembrane region" description="Helical" evidence="17">
    <location>
        <begin position="344"/>
        <end position="364"/>
    </location>
</feature>
<dbReference type="InterPro" id="IPR005821">
    <property type="entry name" value="Ion_trans_dom"/>
</dbReference>
<accession>A0AAW1CJP0</accession>
<feature type="compositionally biased region" description="Basic and acidic residues" evidence="16">
    <location>
        <begin position="1163"/>
        <end position="1174"/>
    </location>
</feature>
<feature type="region of interest" description="Disordered" evidence="16">
    <location>
        <begin position="915"/>
        <end position="938"/>
    </location>
</feature>
<keyword evidence="3" id="KW-0109">Calcium transport</keyword>
<comment type="subcellular location">
    <subcellularLocation>
        <location evidence="13">Cell projection</location>
        <location evidence="13">Rhabdomere membrane</location>
        <topology evidence="13">Multi-pass membrane protein</topology>
    </subcellularLocation>
</comment>
<keyword evidence="12" id="KW-0407">Ion channel</keyword>
<proteinExistence type="inferred from homology"/>
<dbReference type="GO" id="GO:0034703">
    <property type="term" value="C:cation channel complex"/>
    <property type="evidence" value="ECO:0007669"/>
    <property type="project" value="UniProtKB-ARBA"/>
</dbReference>
<feature type="repeat" description="ANK" evidence="15">
    <location>
        <begin position="155"/>
        <end position="187"/>
    </location>
</feature>
<evidence type="ECO:0000256" key="9">
    <source>
        <dbReference type="ARBA" id="ARBA00023065"/>
    </source>
</evidence>
<evidence type="ECO:0000256" key="3">
    <source>
        <dbReference type="ARBA" id="ARBA00022568"/>
    </source>
</evidence>
<dbReference type="Pfam" id="PF08344">
    <property type="entry name" value="TRP_2"/>
    <property type="match status" value="1"/>
</dbReference>
<keyword evidence="2" id="KW-1003">Cell membrane</keyword>
<evidence type="ECO:0000256" key="2">
    <source>
        <dbReference type="ARBA" id="ARBA00022475"/>
    </source>
</evidence>
<dbReference type="PRINTS" id="PR01097">
    <property type="entry name" value="TRNSRECEPTRP"/>
</dbReference>
<dbReference type="SMART" id="SM01420">
    <property type="entry name" value="TRP_2"/>
    <property type="match status" value="1"/>
</dbReference>
<keyword evidence="3" id="KW-0106">Calcium</keyword>
<feature type="domain" description="Transient receptor ion channel" evidence="18">
    <location>
        <begin position="190"/>
        <end position="252"/>
    </location>
</feature>
<dbReference type="SUPFAM" id="SSF48403">
    <property type="entry name" value="Ankyrin repeat"/>
    <property type="match status" value="1"/>
</dbReference>
<evidence type="ECO:0000256" key="11">
    <source>
        <dbReference type="ARBA" id="ARBA00023273"/>
    </source>
</evidence>
<dbReference type="NCBIfam" id="TIGR00870">
    <property type="entry name" value="trp"/>
    <property type="match status" value="1"/>
</dbReference>
<evidence type="ECO:0000256" key="14">
    <source>
        <dbReference type="ARBA" id="ARBA00060916"/>
    </source>
</evidence>
<dbReference type="AlphaFoldDB" id="A0AAW1CJP0"/>
<dbReference type="EMBL" id="JAPXFL010000014">
    <property type="protein sequence ID" value="KAK9497699.1"/>
    <property type="molecule type" value="Genomic_DNA"/>
</dbReference>
<evidence type="ECO:0000256" key="7">
    <source>
        <dbReference type="ARBA" id="ARBA00022989"/>
    </source>
</evidence>
<dbReference type="GO" id="GO:0070679">
    <property type="term" value="F:inositol 1,4,5 trisphosphate binding"/>
    <property type="evidence" value="ECO:0007669"/>
    <property type="project" value="TreeGrafter"/>
</dbReference>